<evidence type="ECO:0000313" key="5">
    <source>
        <dbReference type="Proteomes" id="UP000234271"/>
    </source>
</evidence>
<feature type="signal peptide" evidence="2">
    <location>
        <begin position="1"/>
        <end position="19"/>
    </location>
</feature>
<dbReference type="InterPro" id="IPR031778">
    <property type="entry name" value="Sortilin_N"/>
</dbReference>
<dbReference type="EMBL" id="CP018889">
    <property type="protein sequence ID" value="AUI69164.1"/>
    <property type="molecule type" value="Genomic_DNA"/>
</dbReference>
<feature type="chain" id="PRO_5014841596" description="Sortilin N-terminal domain-containing protein" evidence="2">
    <location>
        <begin position="20"/>
        <end position="394"/>
    </location>
</feature>
<protein>
    <recommendedName>
        <fullName evidence="3">Sortilin N-terminal domain-containing protein</fullName>
    </recommendedName>
</protein>
<evidence type="ECO:0000256" key="1">
    <source>
        <dbReference type="ARBA" id="ARBA00022737"/>
    </source>
</evidence>
<dbReference type="InterPro" id="IPR052025">
    <property type="entry name" value="Xyloglucanase_GH74"/>
</dbReference>
<organism evidence="4 5">
    <name type="scientific">Beggiatoa leptomitoformis</name>
    <dbReference type="NCBI Taxonomy" id="288004"/>
    <lineage>
        <taxon>Bacteria</taxon>
        <taxon>Pseudomonadati</taxon>
        <taxon>Pseudomonadota</taxon>
        <taxon>Gammaproteobacteria</taxon>
        <taxon>Thiotrichales</taxon>
        <taxon>Thiotrichaceae</taxon>
        <taxon>Beggiatoa</taxon>
    </lineage>
</organism>
<keyword evidence="1" id="KW-0677">Repeat</keyword>
<keyword evidence="5" id="KW-1185">Reference proteome</keyword>
<feature type="domain" description="Sortilin N-terminal" evidence="3">
    <location>
        <begin position="56"/>
        <end position="172"/>
    </location>
</feature>
<dbReference type="RefSeq" id="WP_062153599.1">
    <property type="nucleotide sequence ID" value="NZ_CP012373.2"/>
</dbReference>
<evidence type="ECO:0000313" key="4">
    <source>
        <dbReference type="EMBL" id="AUI69164.1"/>
    </source>
</evidence>
<dbReference type="GO" id="GO:0010411">
    <property type="term" value="P:xyloglucan metabolic process"/>
    <property type="evidence" value="ECO:0007669"/>
    <property type="project" value="TreeGrafter"/>
</dbReference>
<sequence length="394" mass="44121">MKNFFILLYLLVFSNTVYATQWERVASGRGGFGENDTIAISPHNPNTLYFTDADLLYQSKDGGEHWEQLETANVEGVINGIVINPQNTAIIYLTTVDNSTSTVRVFKSEDNGISWVKKHENTSQLIQLRINPYHPDILYLLDDRPTLFSSYHSPFLKSVDGGDNWERAASSYRFISSFLAIDPQNPNTLYLSTADSLLDGIGFAVGFYKSIDQGQTWVLKTRLMSGIFDTNLPIAVDPHHPNTLYIGEPYYEPRVRKSTDGGETWEVIHNIATDNIVIDPHNPEIVYSGARTGLYRSANGGKTWTELSTDVISQPNIRSMVINPHHPEILFVGVQDSGLYRVVTDSDCVATYHSAQNTVDIPCLRIDNDNNVLNVELTGRESDLHFDVSGIQAR</sequence>
<evidence type="ECO:0000256" key="2">
    <source>
        <dbReference type="SAM" id="SignalP"/>
    </source>
</evidence>
<dbReference type="KEGG" id="blep:AL038_13325"/>
<reference evidence="5" key="1">
    <citation type="submission" date="2016-12" db="EMBL/GenBank/DDBJ databases">
        <title>Complete Genome Sequence of Beggiatoa leptomitiformis D-401.</title>
        <authorList>
            <person name="Fomenkov A."/>
            <person name="Vincze T."/>
            <person name="Grabovich M."/>
            <person name="Anton B.P."/>
            <person name="Dubinina G."/>
            <person name="Orlova M."/>
            <person name="Belousova E."/>
            <person name="Roberts R.J."/>
        </authorList>
    </citation>
    <scope>NUCLEOTIDE SEQUENCE [LARGE SCALE GENOMIC DNA]</scope>
    <source>
        <strain evidence="5">D-401</strain>
    </source>
</reference>
<gene>
    <name evidence="4" type="ORF">BLE401_10940</name>
</gene>
<keyword evidence="2" id="KW-0732">Signal</keyword>
<dbReference type="Gene3D" id="2.130.10.10">
    <property type="entry name" value="YVTN repeat-like/Quinoprotein amine dehydrogenase"/>
    <property type="match status" value="4"/>
</dbReference>
<name>A0A2N9YFA7_9GAMM</name>
<dbReference type="AlphaFoldDB" id="A0A2N9YFA7"/>
<evidence type="ECO:0000259" key="3">
    <source>
        <dbReference type="Pfam" id="PF15902"/>
    </source>
</evidence>
<dbReference type="InterPro" id="IPR015943">
    <property type="entry name" value="WD40/YVTN_repeat-like_dom_sf"/>
</dbReference>
<dbReference type="PANTHER" id="PTHR43739:SF5">
    <property type="entry name" value="EXO-ALPHA-SIALIDASE"/>
    <property type="match status" value="1"/>
</dbReference>
<accession>A0A2N9YFA7</accession>
<dbReference type="CDD" id="cd15482">
    <property type="entry name" value="Sialidase_non-viral"/>
    <property type="match status" value="1"/>
</dbReference>
<proteinExistence type="predicted"/>
<dbReference type="SUPFAM" id="SSF110296">
    <property type="entry name" value="Oligoxyloglucan reducing end-specific cellobiohydrolase"/>
    <property type="match status" value="2"/>
</dbReference>
<dbReference type="Pfam" id="PF15902">
    <property type="entry name" value="Sortilin-Vps10"/>
    <property type="match status" value="1"/>
</dbReference>
<dbReference type="Proteomes" id="UP000234271">
    <property type="component" value="Chromosome"/>
</dbReference>
<dbReference type="OrthoDB" id="5664384at2"/>
<dbReference type="PANTHER" id="PTHR43739">
    <property type="entry name" value="XYLOGLUCANASE (EUROFUNG)"/>
    <property type="match status" value="1"/>
</dbReference>